<accession>A0A1I5FEG2</accession>
<gene>
    <name evidence="4" type="ORF">SAMN05421741_12722</name>
</gene>
<proteinExistence type="predicted"/>
<dbReference type="Proteomes" id="UP000199036">
    <property type="component" value="Unassembled WGS sequence"/>
</dbReference>
<feature type="coiled-coil region" evidence="1">
    <location>
        <begin position="268"/>
        <end position="295"/>
    </location>
</feature>
<feature type="domain" description="Mce/MlaD" evidence="3">
    <location>
        <begin position="39"/>
        <end position="112"/>
    </location>
</feature>
<organism evidence="4 5">
    <name type="scientific">Paenimyroides ummariense</name>
    <dbReference type="NCBI Taxonomy" id="913024"/>
    <lineage>
        <taxon>Bacteria</taxon>
        <taxon>Pseudomonadati</taxon>
        <taxon>Bacteroidota</taxon>
        <taxon>Flavobacteriia</taxon>
        <taxon>Flavobacteriales</taxon>
        <taxon>Flavobacteriaceae</taxon>
        <taxon>Paenimyroides</taxon>
    </lineage>
</organism>
<evidence type="ECO:0000259" key="3">
    <source>
        <dbReference type="Pfam" id="PF02470"/>
    </source>
</evidence>
<dbReference type="EMBL" id="FOVI01000027">
    <property type="protein sequence ID" value="SFO22090.1"/>
    <property type="molecule type" value="Genomic_DNA"/>
</dbReference>
<dbReference type="Pfam" id="PF02470">
    <property type="entry name" value="MlaD"/>
    <property type="match status" value="1"/>
</dbReference>
<keyword evidence="2" id="KW-0472">Membrane</keyword>
<dbReference type="InterPro" id="IPR052336">
    <property type="entry name" value="MlaD_Phospholipid_Transporter"/>
</dbReference>
<evidence type="ECO:0000313" key="4">
    <source>
        <dbReference type="EMBL" id="SFO22090.1"/>
    </source>
</evidence>
<keyword evidence="2" id="KW-1133">Transmembrane helix</keyword>
<evidence type="ECO:0000313" key="5">
    <source>
        <dbReference type="Proteomes" id="UP000199036"/>
    </source>
</evidence>
<dbReference type="OrthoDB" id="9769132at2"/>
<dbReference type="PANTHER" id="PTHR33371:SF4">
    <property type="entry name" value="INTERMEMBRANE PHOSPHOLIPID TRANSPORT SYSTEM BINDING PROTEIN MLAD"/>
    <property type="match status" value="1"/>
</dbReference>
<evidence type="ECO:0000256" key="1">
    <source>
        <dbReference type="SAM" id="Coils"/>
    </source>
</evidence>
<sequence length="318" mass="34779">MKIAISREVKTAVLVLLSIGMLIWGYTFLNGKNIFSSSRTFFVEYDNVEGLSTASSVTINGMVVGKVHHISLKGQGKLLVEIVMTDKVDIPISSKAVIYSPDLIGGKQIALQINYNDPTLAKSGDYLQSGQMAGLIDDLGQRVDPIAKKLDSVLYNVNILVQTINKTLDPAAQKNLQEALAKLNATMGNANAITGKFDRIVSSNEAKISNIVSDFNTTSKNLSAFSNDLDKIQLQKLQDILNKFDNAASSLDKMMSDANSGKGNIGKLMKEEQLYNNLESATKELNSLLEDVKLNPRRYINISVFGKKAQPYAEPVKQ</sequence>
<evidence type="ECO:0000256" key="2">
    <source>
        <dbReference type="SAM" id="Phobius"/>
    </source>
</evidence>
<dbReference type="AlphaFoldDB" id="A0A1I5FEG2"/>
<keyword evidence="2" id="KW-0812">Transmembrane</keyword>
<dbReference type="InterPro" id="IPR003399">
    <property type="entry name" value="Mce/MlaD"/>
</dbReference>
<dbReference type="PANTHER" id="PTHR33371">
    <property type="entry name" value="INTERMEMBRANE PHOSPHOLIPID TRANSPORT SYSTEM BINDING PROTEIN MLAD-RELATED"/>
    <property type="match status" value="1"/>
</dbReference>
<dbReference type="STRING" id="913024.SAMN05421741_12722"/>
<keyword evidence="5" id="KW-1185">Reference proteome</keyword>
<name>A0A1I5FEG2_9FLAO</name>
<dbReference type="RefSeq" id="WP_143095676.1">
    <property type="nucleotide sequence ID" value="NZ_FOVI01000027.1"/>
</dbReference>
<reference evidence="5" key="1">
    <citation type="submission" date="2016-10" db="EMBL/GenBank/DDBJ databases">
        <authorList>
            <person name="Varghese N."/>
            <person name="Submissions S."/>
        </authorList>
    </citation>
    <scope>NUCLEOTIDE SEQUENCE [LARGE SCALE GENOMIC DNA]</scope>
    <source>
        <strain evidence="5">DS-12</strain>
    </source>
</reference>
<feature type="transmembrane region" description="Helical" evidence="2">
    <location>
        <begin position="12"/>
        <end position="29"/>
    </location>
</feature>
<keyword evidence="1" id="KW-0175">Coiled coil</keyword>
<protein>
    <submittedName>
        <fullName evidence="4">Phospholipid/cholesterol/gamma-HCH transport system substrate-binding protein</fullName>
    </submittedName>
</protein>